<feature type="domain" description="Mur ligase C-terminal" evidence="4">
    <location>
        <begin position="321"/>
        <end position="442"/>
    </location>
</feature>
<dbReference type="NCBIfam" id="TIGR01085">
    <property type="entry name" value="murE"/>
    <property type="match status" value="1"/>
</dbReference>
<proteinExistence type="inferred from homology"/>
<keyword evidence="2 6" id="KW-0436">Ligase</keyword>
<feature type="binding site" evidence="2">
    <location>
        <position position="440"/>
    </location>
    <ligand>
        <name>meso-2,6-diaminopimelate</name>
        <dbReference type="ChEBI" id="CHEBI:57791"/>
    </ligand>
</feature>
<feature type="short sequence motif" description="Meso-diaminopimelate recognition motif" evidence="2">
    <location>
        <begin position="391"/>
        <end position="394"/>
    </location>
</feature>
<evidence type="ECO:0000313" key="6">
    <source>
        <dbReference type="EMBL" id="ASI47489.1"/>
    </source>
</evidence>
<feature type="binding site" evidence="2">
    <location>
        <begin position="391"/>
        <end position="394"/>
    </location>
    <ligand>
        <name>meso-2,6-diaminopimelate</name>
        <dbReference type="ChEBI" id="CHEBI:57791"/>
    </ligand>
</feature>
<reference evidence="7" key="1">
    <citation type="submission" date="2018-06" db="EMBL/GenBank/DDBJ databases">
        <title>The Anaplasma ovis genome reveals a high proportion of pseudogenes.</title>
        <authorList>
            <person name="Liu Z."/>
            <person name="Peasley A.M."/>
            <person name="Yang J."/>
            <person name="Li Y."/>
            <person name="Guan G."/>
            <person name="Luo J."/>
            <person name="Yin H."/>
            <person name="Brayton K.A."/>
        </authorList>
    </citation>
    <scope>NUCLEOTIDE SEQUENCE [LARGE SCALE GENOMIC DNA]</scope>
    <source>
        <strain evidence="7">Haibei</strain>
    </source>
</reference>
<keyword evidence="2 3" id="KW-0961">Cell wall biogenesis/degradation</keyword>
<feature type="binding site" evidence="2">
    <location>
        <position position="176"/>
    </location>
    <ligand>
        <name>UDP-N-acetyl-alpha-D-muramoyl-L-alanyl-D-glutamate</name>
        <dbReference type="ChEBI" id="CHEBI:83900"/>
    </ligand>
</feature>
<evidence type="ECO:0000256" key="1">
    <source>
        <dbReference type="ARBA" id="ARBA00005898"/>
    </source>
</evidence>
<comment type="subcellular location">
    <subcellularLocation>
        <location evidence="2 3">Cytoplasm</location>
    </subcellularLocation>
</comment>
<sequence length="472" mass="51541">MNIDNIVRKLVGQASGVTADSRSVKPGFVFVCLSEAAKGFVPDAVEAGAKFIVANNAEGLSRVDCSQIIICPRQYDFYYKLASEFYHSRQPEFVAVVTGTNGKTSVADFCRQIWCLTGHTGASMGTLGAIVGSTTLPSSTSFTTPDAVELHKTLSELHNLQVKYLCMEASSHGMAQKRLYGVKASTAAFTNLSSDHLDYHGSMEKYWATKQKLFSEVLSREGCAVLNADSEQYAELRELAAGRNVITYGADTGDVRLVRLESNTRGHNITVEICGKVIYEGAFPVLGKFQISNLLCALAIVAASGSGYIDVPIDKLVPPRGRMELIGDRIIIDYAHTYDALEHALTSLKWHGFPQKTVLVFGCGGDRDREKRETMGIVANKYADVVIVTDDNPRSENPETIRKEILSHCKKAIEIPDRGNAIHYAVNFAIRNDHVLLIAGKGHETTQQIAGKSVEFNDGATVRQCLSAMQYA</sequence>
<keyword evidence="7" id="KW-1185">Reference proteome</keyword>
<dbReference type="SUPFAM" id="SSF63418">
    <property type="entry name" value="MurE/MurF N-terminal domain"/>
    <property type="match status" value="1"/>
</dbReference>
<accession>A0A2Z2LE50</accession>
<feature type="binding site" evidence="2">
    <location>
        <position position="21"/>
    </location>
    <ligand>
        <name>UDP-N-acetyl-alpha-D-muramoyl-L-alanyl-D-glutamate</name>
        <dbReference type="ChEBI" id="CHEBI:83900"/>
    </ligand>
</feature>
<keyword evidence="2 3" id="KW-0133">Cell shape</keyword>
<dbReference type="Gene3D" id="3.40.1390.10">
    <property type="entry name" value="MurE/MurF, N-terminal domain"/>
    <property type="match status" value="1"/>
</dbReference>
<dbReference type="PANTHER" id="PTHR23135">
    <property type="entry name" value="MUR LIGASE FAMILY MEMBER"/>
    <property type="match status" value="1"/>
</dbReference>
<dbReference type="NCBIfam" id="NF001126">
    <property type="entry name" value="PRK00139.1-4"/>
    <property type="match status" value="1"/>
</dbReference>
<dbReference type="GO" id="GO:0005737">
    <property type="term" value="C:cytoplasm"/>
    <property type="evidence" value="ECO:0007669"/>
    <property type="project" value="UniProtKB-SubCell"/>
</dbReference>
<keyword evidence="2" id="KW-0460">Magnesium</keyword>
<dbReference type="Pfam" id="PF02875">
    <property type="entry name" value="Mur_ligase_C"/>
    <property type="match status" value="1"/>
</dbReference>
<dbReference type="Proteomes" id="UP000259762">
    <property type="component" value="Chromosome"/>
</dbReference>
<protein>
    <recommendedName>
        <fullName evidence="2">UDP-N-acetylmuramoyl-L-alanyl-D-glutamate--2,6-diaminopimelate ligase</fullName>
        <ecNumber evidence="2">6.3.2.13</ecNumber>
    </recommendedName>
    <alternativeName>
        <fullName evidence="2">Meso-A2pm-adding enzyme</fullName>
    </alternativeName>
    <alternativeName>
        <fullName evidence="2">Meso-diaminopimelate-adding enzyme</fullName>
    </alternativeName>
    <alternativeName>
        <fullName evidence="2">UDP-MurNAc-L-Ala-D-Glu:meso-diaminopimelate ligase</fullName>
    </alternativeName>
    <alternativeName>
        <fullName evidence="2">UDP-MurNAc-tripeptide synthetase</fullName>
    </alternativeName>
    <alternativeName>
        <fullName evidence="2">UDP-N-acetylmuramyl-tripeptide synthetase</fullName>
    </alternativeName>
</protein>
<dbReference type="GO" id="GO:0051301">
    <property type="term" value="P:cell division"/>
    <property type="evidence" value="ECO:0007669"/>
    <property type="project" value="UniProtKB-KW"/>
</dbReference>
<dbReference type="InterPro" id="IPR036565">
    <property type="entry name" value="Mur-like_cat_sf"/>
</dbReference>
<dbReference type="InterPro" id="IPR013221">
    <property type="entry name" value="Mur_ligase_cen"/>
</dbReference>
<dbReference type="GO" id="GO:0000287">
    <property type="term" value="F:magnesium ion binding"/>
    <property type="evidence" value="ECO:0007669"/>
    <property type="project" value="UniProtKB-UniRule"/>
</dbReference>
<dbReference type="GO" id="GO:0008360">
    <property type="term" value="P:regulation of cell shape"/>
    <property type="evidence" value="ECO:0007669"/>
    <property type="project" value="UniProtKB-KW"/>
</dbReference>
<feature type="modified residue" description="N6-carboxylysine" evidence="2">
    <location>
        <position position="210"/>
    </location>
</feature>
<dbReference type="InterPro" id="IPR035911">
    <property type="entry name" value="MurE/MurF_N"/>
</dbReference>
<comment type="similarity">
    <text evidence="1 2">Belongs to the MurCDEF family. MurE subfamily.</text>
</comment>
<keyword evidence="2 3" id="KW-0132">Cell division</keyword>
<keyword evidence="2" id="KW-0963">Cytoplasm</keyword>
<dbReference type="GO" id="GO:0005524">
    <property type="term" value="F:ATP binding"/>
    <property type="evidence" value="ECO:0007669"/>
    <property type="project" value="UniProtKB-UniRule"/>
</dbReference>
<dbReference type="AlphaFoldDB" id="A0A2Z2LE50"/>
<dbReference type="InterPro" id="IPR036615">
    <property type="entry name" value="Mur_ligase_C_dom_sf"/>
</dbReference>
<evidence type="ECO:0000313" key="7">
    <source>
        <dbReference type="Proteomes" id="UP000259762"/>
    </source>
</evidence>
<dbReference type="EC" id="6.3.2.13" evidence="2"/>
<dbReference type="KEGG" id="aoh:AOV_00860"/>
<comment type="cofactor">
    <cofactor evidence="2">
        <name>Mg(2+)</name>
        <dbReference type="ChEBI" id="CHEBI:18420"/>
    </cofactor>
</comment>
<evidence type="ECO:0000256" key="3">
    <source>
        <dbReference type="RuleBase" id="RU004135"/>
    </source>
</evidence>
<dbReference type="Pfam" id="PF08245">
    <property type="entry name" value="Mur_ligase_M"/>
    <property type="match status" value="1"/>
</dbReference>
<evidence type="ECO:0000259" key="4">
    <source>
        <dbReference type="Pfam" id="PF02875"/>
    </source>
</evidence>
<name>A0A2Z2LE50_9RICK</name>
<dbReference type="GO" id="GO:0009252">
    <property type="term" value="P:peptidoglycan biosynthetic process"/>
    <property type="evidence" value="ECO:0007669"/>
    <property type="project" value="UniProtKB-UniRule"/>
</dbReference>
<dbReference type="SUPFAM" id="SSF53623">
    <property type="entry name" value="MurD-like peptide ligases, catalytic domain"/>
    <property type="match status" value="1"/>
</dbReference>
<comment type="pathway">
    <text evidence="2 3">Cell wall biogenesis; peptidoglycan biosynthesis.</text>
</comment>
<feature type="binding site" evidence="2">
    <location>
        <position position="178"/>
    </location>
    <ligand>
        <name>UDP-N-acetyl-alpha-D-muramoyl-L-alanyl-D-glutamate</name>
        <dbReference type="ChEBI" id="CHEBI:83900"/>
    </ligand>
</feature>
<comment type="PTM">
    <text evidence="2">Carboxylation is probably crucial for Mg(2+) binding and, consequently, for the gamma-phosphate positioning of ATP.</text>
</comment>
<evidence type="ECO:0000259" key="5">
    <source>
        <dbReference type="Pfam" id="PF08245"/>
    </source>
</evidence>
<dbReference type="PANTHER" id="PTHR23135:SF4">
    <property type="entry name" value="UDP-N-ACETYLMURAMOYL-L-ALANYL-D-GLUTAMATE--2,6-DIAMINOPIMELATE LIGASE MURE HOMOLOG, CHLOROPLASTIC"/>
    <property type="match status" value="1"/>
</dbReference>
<reference evidence="6 7" key="2">
    <citation type="journal article" date="2019" name="BMC Genomics">
        <title>The Anaplasma ovis genome reveals a high proportion of pseudogenes.</title>
        <authorList>
            <person name="Liu Z."/>
            <person name="Peasley A.M."/>
            <person name="Yang J."/>
            <person name="Li Y."/>
            <person name="Guan G."/>
            <person name="Luo J."/>
            <person name="Yin H."/>
            <person name="Brayton K.A."/>
        </authorList>
    </citation>
    <scope>NUCLEOTIDE SEQUENCE [LARGE SCALE GENOMIC DNA]</scope>
    <source>
        <strain evidence="6 7">Haibei</strain>
    </source>
</reference>
<comment type="catalytic activity">
    <reaction evidence="2">
        <text>UDP-N-acetyl-alpha-D-muramoyl-L-alanyl-D-glutamate + meso-2,6-diaminopimelate + ATP = UDP-N-acetyl-alpha-D-muramoyl-L-alanyl-gamma-D-glutamyl-meso-2,6-diaminopimelate + ADP + phosphate + H(+)</text>
        <dbReference type="Rhea" id="RHEA:23676"/>
        <dbReference type="ChEBI" id="CHEBI:15378"/>
        <dbReference type="ChEBI" id="CHEBI:30616"/>
        <dbReference type="ChEBI" id="CHEBI:43474"/>
        <dbReference type="ChEBI" id="CHEBI:57791"/>
        <dbReference type="ChEBI" id="CHEBI:83900"/>
        <dbReference type="ChEBI" id="CHEBI:83905"/>
        <dbReference type="ChEBI" id="CHEBI:456216"/>
        <dbReference type="EC" id="6.3.2.13"/>
    </reaction>
</comment>
<keyword evidence="2 3" id="KW-0573">Peptidoglycan synthesis</keyword>
<dbReference type="EMBL" id="CP015994">
    <property type="protein sequence ID" value="ASI47489.1"/>
    <property type="molecule type" value="Genomic_DNA"/>
</dbReference>
<evidence type="ECO:0000256" key="2">
    <source>
        <dbReference type="HAMAP-Rule" id="MF_00208"/>
    </source>
</evidence>
<keyword evidence="2 3" id="KW-0131">Cell cycle</keyword>
<feature type="domain" description="Mur ligase central" evidence="5">
    <location>
        <begin position="97"/>
        <end position="300"/>
    </location>
</feature>
<dbReference type="HAMAP" id="MF_00208">
    <property type="entry name" value="MurE"/>
    <property type="match status" value="1"/>
</dbReference>
<dbReference type="Gene3D" id="3.90.190.20">
    <property type="entry name" value="Mur ligase, C-terminal domain"/>
    <property type="match status" value="1"/>
</dbReference>
<comment type="function">
    <text evidence="2">Catalyzes the addition of meso-diaminopimelic acid to the nucleotide precursor UDP-N-acetylmuramoyl-L-alanyl-D-glutamate (UMAG) in the biosynthesis of bacterial cell-wall peptidoglycan.</text>
</comment>
<feature type="binding site" evidence="2">
    <location>
        <begin position="143"/>
        <end position="144"/>
    </location>
    <ligand>
        <name>UDP-N-acetyl-alpha-D-muramoyl-L-alanyl-D-glutamate</name>
        <dbReference type="ChEBI" id="CHEBI:83900"/>
    </ligand>
</feature>
<comment type="caution">
    <text evidence="2">Lacks conserved residue(s) required for the propagation of feature annotation.</text>
</comment>
<keyword evidence="2" id="KW-0547">Nucleotide-binding</keyword>
<feature type="binding site" evidence="2">
    <location>
        <position position="444"/>
    </location>
    <ligand>
        <name>meso-2,6-diaminopimelate</name>
        <dbReference type="ChEBI" id="CHEBI:57791"/>
    </ligand>
</feature>
<dbReference type="OrthoDB" id="9800958at2"/>
<dbReference type="InterPro" id="IPR005761">
    <property type="entry name" value="UDP-N-AcMur-Glu-dNH2Pim_ligase"/>
</dbReference>
<organism evidence="6 7">
    <name type="scientific">Anaplasma ovis str. Haibei</name>
    <dbReference type="NCBI Taxonomy" id="1248439"/>
    <lineage>
        <taxon>Bacteria</taxon>
        <taxon>Pseudomonadati</taxon>
        <taxon>Pseudomonadota</taxon>
        <taxon>Alphaproteobacteria</taxon>
        <taxon>Rickettsiales</taxon>
        <taxon>Anaplasmataceae</taxon>
        <taxon>Anaplasma</taxon>
    </lineage>
</organism>
<keyword evidence="2" id="KW-0067">ATP-binding</keyword>
<dbReference type="GO" id="GO:0008765">
    <property type="term" value="F:UDP-N-acetylmuramoylalanyl-D-glutamate-2,6-diaminopimelate ligase activity"/>
    <property type="evidence" value="ECO:0007669"/>
    <property type="project" value="UniProtKB-UniRule"/>
</dbReference>
<dbReference type="SUPFAM" id="SSF53244">
    <property type="entry name" value="MurD-like peptide ligases, peptide-binding domain"/>
    <property type="match status" value="1"/>
</dbReference>
<dbReference type="GO" id="GO:0071555">
    <property type="term" value="P:cell wall organization"/>
    <property type="evidence" value="ECO:0007669"/>
    <property type="project" value="UniProtKB-KW"/>
</dbReference>
<gene>
    <name evidence="2 6" type="primary">murE</name>
    <name evidence="6" type="ORF">AOV_00860</name>
</gene>
<feature type="binding site" evidence="2">
    <location>
        <position position="170"/>
    </location>
    <ligand>
        <name>UDP-N-acetyl-alpha-D-muramoyl-L-alanyl-D-glutamate</name>
        <dbReference type="ChEBI" id="CHEBI:83900"/>
    </ligand>
</feature>
<feature type="binding site" evidence="2">
    <location>
        <begin position="99"/>
        <end position="105"/>
    </location>
    <ligand>
        <name>ATP</name>
        <dbReference type="ChEBI" id="CHEBI:30616"/>
    </ligand>
</feature>
<dbReference type="Gene3D" id="3.40.1190.10">
    <property type="entry name" value="Mur-like, catalytic domain"/>
    <property type="match status" value="1"/>
</dbReference>
<feature type="binding site" evidence="2">
    <location>
        <position position="367"/>
    </location>
    <ligand>
        <name>meso-2,6-diaminopimelate</name>
        <dbReference type="ChEBI" id="CHEBI:57791"/>
    </ligand>
</feature>
<dbReference type="UniPathway" id="UPA00219"/>
<dbReference type="InterPro" id="IPR004101">
    <property type="entry name" value="Mur_ligase_C"/>
</dbReference>